<dbReference type="CDD" id="cd23814">
    <property type="entry name" value="UEV_AKTIP"/>
    <property type="match status" value="1"/>
</dbReference>
<gene>
    <name evidence="3" type="ORF">ACHAXA_001736</name>
</gene>
<evidence type="ECO:0000259" key="2">
    <source>
        <dbReference type="PROSITE" id="PS50127"/>
    </source>
</evidence>
<feature type="domain" description="UBC core" evidence="2">
    <location>
        <begin position="27"/>
        <end position="184"/>
    </location>
</feature>
<organism evidence="3 4">
    <name type="scientific">Cyclostephanos tholiformis</name>
    <dbReference type="NCBI Taxonomy" id="382380"/>
    <lineage>
        <taxon>Eukaryota</taxon>
        <taxon>Sar</taxon>
        <taxon>Stramenopiles</taxon>
        <taxon>Ochrophyta</taxon>
        <taxon>Bacillariophyta</taxon>
        <taxon>Coscinodiscophyceae</taxon>
        <taxon>Thalassiosirophycidae</taxon>
        <taxon>Stephanodiscales</taxon>
        <taxon>Stephanodiscaceae</taxon>
        <taxon>Cyclostephanos</taxon>
    </lineage>
</organism>
<evidence type="ECO:0000256" key="1">
    <source>
        <dbReference type="SAM" id="MobiDB-lite"/>
    </source>
</evidence>
<keyword evidence="4" id="KW-1185">Reference proteome</keyword>
<dbReference type="PROSITE" id="PS50127">
    <property type="entry name" value="UBC_2"/>
    <property type="match status" value="1"/>
</dbReference>
<dbReference type="AlphaFoldDB" id="A0ABD3SCV7"/>
<reference evidence="3 4" key="1">
    <citation type="submission" date="2024-10" db="EMBL/GenBank/DDBJ databases">
        <title>Updated reference genomes for cyclostephanoid diatoms.</title>
        <authorList>
            <person name="Roberts W.R."/>
            <person name="Alverson A.J."/>
        </authorList>
    </citation>
    <scope>NUCLEOTIDE SEQUENCE [LARGE SCALE GENOMIC DNA]</scope>
    <source>
        <strain evidence="3 4">AJA228-03</strain>
    </source>
</reference>
<dbReference type="InterPro" id="IPR000608">
    <property type="entry name" value="UBC"/>
</dbReference>
<dbReference type="Proteomes" id="UP001530377">
    <property type="component" value="Unassembled WGS sequence"/>
</dbReference>
<evidence type="ECO:0000313" key="4">
    <source>
        <dbReference type="Proteomes" id="UP001530377"/>
    </source>
</evidence>
<sequence>MITPSPTRPSSRRTGPTPSSAAKERAMRDYKLSIEYKHLKQNCPGGIYLVPSFDDIRHFHGAIFVRRGIFMNGIFKFTLICPPMYNDVGSHPVIRFTSYIYNPHVHPDTGEVDLKSAFPEWDPSRHFLVTALTYVKRIFYVKDYEGLSDEERLRLPNQEAFRLFQSDHDGYRRRVLECVKESQKSVYLNEPGCTMKITKEDSKHDAMRAMMKERFCGGDYDASNEGDASGKVTQEDMLDIIERIVLDDESRG</sequence>
<dbReference type="Pfam" id="PF00179">
    <property type="entry name" value="UQ_con"/>
    <property type="match status" value="1"/>
</dbReference>
<feature type="compositionally biased region" description="Low complexity" evidence="1">
    <location>
        <begin position="1"/>
        <end position="20"/>
    </location>
</feature>
<proteinExistence type="predicted"/>
<feature type="region of interest" description="Disordered" evidence="1">
    <location>
        <begin position="1"/>
        <end position="25"/>
    </location>
</feature>
<protein>
    <recommendedName>
        <fullName evidence="2">UBC core domain-containing protein</fullName>
    </recommendedName>
</protein>
<dbReference type="EMBL" id="JALLPB020000068">
    <property type="protein sequence ID" value="KAL3822359.1"/>
    <property type="molecule type" value="Genomic_DNA"/>
</dbReference>
<accession>A0ABD3SCV7</accession>
<dbReference type="InterPro" id="IPR016135">
    <property type="entry name" value="UBQ-conjugating_enzyme/RWD"/>
</dbReference>
<name>A0ABD3SCV7_9STRA</name>
<dbReference type="SUPFAM" id="SSF54495">
    <property type="entry name" value="UBC-like"/>
    <property type="match status" value="1"/>
</dbReference>
<dbReference type="SMART" id="SM00212">
    <property type="entry name" value="UBCc"/>
    <property type="match status" value="1"/>
</dbReference>
<evidence type="ECO:0000313" key="3">
    <source>
        <dbReference type="EMBL" id="KAL3822359.1"/>
    </source>
</evidence>
<dbReference type="Gene3D" id="3.10.110.10">
    <property type="entry name" value="Ubiquitin Conjugating Enzyme"/>
    <property type="match status" value="1"/>
</dbReference>
<comment type="caution">
    <text evidence="3">The sequence shown here is derived from an EMBL/GenBank/DDBJ whole genome shotgun (WGS) entry which is preliminary data.</text>
</comment>